<organism evidence="2 3">
    <name type="scientific">Planctopirus ephydatiae</name>
    <dbReference type="NCBI Taxonomy" id="2528019"/>
    <lineage>
        <taxon>Bacteria</taxon>
        <taxon>Pseudomonadati</taxon>
        <taxon>Planctomycetota</taxon>
        <taxon>Planctomycetia</taxon>
        <taxon>Planctomycetales</taxon>
        <taxon>Planctomycetaceae</taxon>
        <taxon>Planctopirus</taxon>
    </lineage>
</organism>
<feature type="transmembrane region" description="Helical" evidence="1">
    <location>
        <begin position="314"/>
        <end position="332"/>
    </location>
</feature>
<feature type="transmembrane region" description="Helical" evidence="1">
    <location>
        <begin position="201"/>
        <end position="219"/>
    </location>
</feature>
<gene>
    <name evidence="2" type="ORF">Spb1_05510</name>
</gene>
<accession>A0A518GJB1</accession>
<evidence type="ECO:0000313" key="2">
    <source>
        <dbReference type="EMBL" id="QDV28686.1"/>
    </source>
</evidence>
<keyword evidence="3" id="KW-1185">Reference proteome</keyword>
<dbReference type="Proteomes" id="UP000315349">
    <property type="component" value="Chromosome"/>
</dbReference>
<keyword evidence="1" id="KW-0812">Transmembrane</keyword>
<feature type="transmembrane region" description="Helical" evidence="1">
    <location>
        <begin position="369"/>
        <end position="392"/>
    </location>
</feature>
<dbReference type="EMBL" id="CP036299">
    <property type="protein sequence ID" value="QDV28686.1"/>
    <property type="molecule type" value="Genomic_DNA"/>
</dbReference>
<feature type="transmembrane region" description="Helical" evidence="1">
    <location>
        <begin position="104"/>
        <end position="125"/>
    </location>
</feature>
<dbReference type="OrthoDB" id="140980at2"/>
<protein>
    <recommendedName>
        <fullName evidence="4">Quinol:cytochrome C oxidoreductase</fullName>
    </recommendedName>
</protein>
<proteinExistence type="predicted"/>
<dbReference type="KEGG" id="peh:Spb1_05510"/>
<evidence type="ECO:0008006" key="4">
    <source>
        <dbReference type="Google" id="ProtNLM"/>
    </source>
</evidence>
<evidence type="ECO:0000313" key="3">
    <source>
        <dbReference type="Proteomes" id="UP000315349"/>
    </source>
</evidence>
<feature type="transmembrane region" description="Helical" evidence="1">
    <location>
        <begin position="63"/>
        <end position="84"/>
    </location>
</feature>
<keyword evidence="1" id="KW-1133">Transmembrane helix</keyword>
<sequence length="417" mass="46510">MSHALTPEHSTTGSHAQAGSWKEHQTLGALAGKIWLPALVTGVAGLVVAAGAAAFTGGLRQFLFAYLTAFMYVLSFTLGSMLFVLVQHLTRAGWGVVIRRMQELIASAVLPLSILFLPILVAVLMGNGEVYQWNNPAFVADHPLVQAKASYLNSGWFTVRAVAYFAIWIFITRFLLRNSLKQDQTPDPSITIKLEERSGPLIFLFALSCTFAAIDWMMSLAPEWYSTIFGVYYFAGSMVGSFALLNLLIILLQKPAGLLSPISVEHRHDTGKLMFGFTCFWAYIGFSQYMLIWYANIPEETLWFQARQNGGWEYVSLALIFGHFFIPALLLLRRQFKRSKSQLAFVSVWLLVMHYVDLYWLIYPQFAPSPVFGLVEIGALVGLVGLFVAALVKAAGQHSLLPLNDPRLDESLKFHNI</sequence>
<reference evidence="2 3" key="1">
    <citation type="submission" date="2019-02" db="EMBL/GenBank/DDBJ databases">
        <title>Deep-cultivation of Planctomycetes and their phenomic and genomic characterization uncovers novel biology.</title>
        <authorList>
            <person name="Wiegand S."/>
            <person name="Jogler M."/>
            <person name="Boedeker C."/>
            <person name="Pinto D."/>
            <person name="Vollmers J."/>
            <person name="Rivas-Marin E."/>
            <person name="Kohn T."/>
            <person name="Peeters S.H."/>
            <person name="Heuer A."/>
            <person name="Rast P."/>
            <person name="Oberbeckmann S."/>
            <person name="Bunk B."/>
            <person name="Jeske O."/>
            <person name="Meyerdierks A."/>
            <person name="Storesund J.E."/>
            <person name="Kallscheuer N."/>
            <person name="Luecker S."/>
            <person name="Lage O.M."/>
            <person name="Pohl T."/>
            <person name="Merkel B.J."/>
            <person name="Hornburger P."/>
            <person name="Mueller R.-W."/>
            <person name="Bruemmer F."/>
            <person name="Labrenz M."/>
            <person name="Spormann A.M."/>
            <person name="Op den Camp H."/>
            <person name="Overmann J."/>
            <person name="Amann R."/>
            <person name="Jetten M.S.M."/>
            <person name="Mascher T."/>
            <person name="Medema M.H."/>
            <person name="Devos D.P."/>
            <person name="Kaster A.-K."/>
            <person name="Ovreas L."/>
            <person name="Rohde M."/>
            <person name="Galperin M.Y."/>
            <person name="Jogler C."/>
        </authorList>
    </citation>
    <scope>NUCLEOTIDE SEQUENCE [LARGE SCALE GENOMIC DNA]</scope>
    <source>
        <strain evidence="2 3">Spb1</strain>
    </source>
</reference>
<evidence type="ECO:0000256" key="1">
    <source>
        <dbReference type="SAM" id="Phobius"/>
    </source>
</evidence>
<feature type="transmembrane region" description="Helical" evidence="1">
    <location>
        <begin position="34"/>
        <end position="57"/>
    </location>
</feature>
<name>A0A518GJB1_9PLAN</name>
<keyword evidence="1" id="KW-0472">Membrane</keyword>
<feature type="transmembrane region" description="Helical" evidence="1">
    <location>
        <begin position="273"/>
        <end position="294"/>
    </location>
</feature>
<dbReference type="RefSeq" id="WP_145295388.1">
    <property type="nucleotide sequence ID" value="NZ_CP036299.1"/>
</dbReference>
<feature type="transmembrane region" description="Helical" evidence="1">
    <location>
        <begin position="231"/>
        <end position="252"/>
    </location>
</feature>
<feature type="transmembrane region" description="Helical" evidence="1">
    <location>
        <begin position="157"/>
        <end position="176"/>
    </location>
</feature>
<feature type="transmembrane region" description="Helical" evidence="1">
    <location>
        <begin position="344"/>
        <end position="363"/>
    </location>
</feature>
<dbReference type="PANTHER" id="PTHR43044:SF1">
    <property type="entry name" value="QUINOL:CYTOCHROME C OXIDOREDUCTASE QUINONE-BINDING SUBUNIT 2"/>
    <property type="match status" value="1"/>
</dbReference>
<dbReference type="PANTHER" id="PTHR43044">
    <property type="match status" value="1"/>
</dbReference>
<dbReference type="AlphaFoldDB" id="A0A518GJB1"/>